<feature type="chain" id="PRO_5042237997" evidence="2">
    <location>
        <begin position="19"/>
        <end position="70"/>
    </location>
</feature>
<dbReference type="AlphaFoldDB" id="A0AAD9ESQ3"/>
<feature type="compositionally biased region" description="Basic and acidic residues" evidence="1">
    <location>
        <begin position="48"/>
        <end position="62"/>
    </location>
</feature>
<reference evidence="3" key="1">
    <citation type="submission" date="2023-04" db="EMBL/GenBank/DDBJ databases">
        <title>Chromosome-level genome of Chaenocephalus aceratus.</title>
        <authorList>
            <person name="Park H."/>
        </authorList>
    </citation>
    <scope>NUCLEOTIDE SEQUENCE</scope>
    <source>
        <strain evidence="3">DE</strain>
        <tissue evidence="3">Muscle</tissue>
    </source>
</reference>
<evidence type="ECO:0000313" key="4">
    <source>
        <dbReference type="Proteomes" id="UP001228049"/>
    </source>
</evidence>
<name>A0AAD9ESQ3_DISEL</name>
<dbReference type="EMBL" id="JASDAP010000029">
    <property type="protein sequence ID" value="KAK1876277.1"/>
    <property type="molecule type" value="Genomic_DNA"/>
</dbReference>
<dbReference type="Proteomes" id="UP001228049">
    <property type="component" value="Unassembled WGS sequence"/>
</dbReference>
<gene>
    <name evidence="3" type="ORF">KUDE01_001601</name>
</gene>
<sequence length="70" mass="7590">MLAVLAALLLRESSRSQADFPVGLDAGRPPGPRQPVLGLFELDVDKLKRARHDGSEGRRPGGEEDEDLNP</sequence>
<feature type="region of interest" description="Disordered" evidence="1">
    <location>
        <begin position="48"/>
        <end position="70"/>
    </location>
</feature>
<evidence type="ECO:0000256" key="1">
    <source>
        <dbReference type="SAM" id="MobiDB-lite"/>
    </source>
</evidence>
<evidence type="ECO:0000313" key="3">
    <source>
        <dbReference type="EMBL" id="KAK1876277.1"/>
    </source>
</evidence>
<keyword evidence="2" id="KW-0732">Signal</keyword>
<feature type="signal peptide" evidence="2">
    <location>
        <begin position="1"/>
        <end position="18"/>
    </location>
</feature>
<organism evidence="3 4">
    <name type="scientific">Dissostichus eleginoides</name>
    <name type="common">Patagonian toothfish</name>
    <name type="synonym">Dissostichus amissus</name>
    <dbReference type="NCBI Taxonomy" id="100907"/>
    <lineage>
        <taxon>Eukaryota</taxon>
        <taxon>Metazoa</taxon>
        <taxon>Chordata</taxon>
        <taxon>Craniata</taxon>
        <taxon>Vertebrata</taxon>
        <taxon>Euteleostomi</taxon>
        <taxon>Actinopterygii</taxon>
        <taxon>Neopterygii</taxon>
        <taxon>Teleostei</taxon>
        <taxon>Neoteleostei</taxon>
        <taxon>Acanthomorphata</taxon>
        <taxon>Eupercaria</taxon>
        <taxon>Perciformes</taxon>
        <taxon>Notothenioidei</taxon>
        <taxon>Nototheniidae</taxon>
        <taxon>Dissostichus</taxon>
    </lineage>
</organism>
<accession>A0AAD9ESQ3</accession>
<keyword evidence="4" id="KW-1185">Reference proteome</keyword>
<evidence type="ECO:0000256" key="2">
    <source>
        <dbReference type="SAM" id="SignalP"/>
    </source>
</evidence>
<protein>
    <submittedName>
        <fullName evidence="3">Centrosomal protein of 170 kDa protein B</fullName>
    </submittedName>
</protein>
<comment type="caution">
    <text evidence="3">The sequence shown here is derived from an EMBL/GenBank/DDBJ whole genome shotgun (WGS) entry which is preliminary data.</text>
</comment>
<proteinExistence type="predicted"/>